<proteinExistence type="predicted"/>
<dbReference type="RefSeq" id="WP_200106362.1">
    <property type="nucleotide sequence ID" value="NZ_JAEHFV010000003.1"/>
</dbReference>
<organism evidence="1 2">
    <name type="scientific">Flavobacterium agrisoli</name>
    <dbReference type="NCBI Taxonomy" id="2793066"/>
    <lineage>
        <taxon>Bacteria</taxon>
        <taxon>Pseudomonadati</taxon>
        <taxon>Bacteroidota</taxon>
        <taxon>Flavobacteriia</taxon>
        <taxon>Flavobacteriales</taxon>
        <taxon>Flavobacteriaceae</taxon>
        <taxon>Flavobacterium</taxon>
    </lineage>
</organism>
<dbReference type="InterPro" id="IPR007362">
    <property type="entry name" value="DUF429"/>
</dbReference>
<keyword evidence="2" id="KW-1185">Reference proteome</keyword>
<sequence>MKLVGIDGCKFGWVAVSLEDDCAKIFKNLTDLVAFYDDETIFLIDMPIGLPSEEIERNCEKSARREIDSKRKSSLFPVPCRQAVYAENYEKANQINRKVLQKGIPKQSWFICSKIKELDQILLQNEKLKARFKESHPELAFHYLNRKVSMEFNKKTESGQKERLFLLSQFSSNIDFIYKNTLQKYKRMDLAKDDIIDALCLAVTLEEISTNNIPLECSNVDEKKLPMKINIFDSSLLSKHIEKNFT</sequence>
<gene>
    <name evidence="1" type="ORF">I5M07_10350</name>
</gene>
<evidence type="ECO:0000313" key="1">
    <source>
        <dbReference type="EMBL" id="MBK0370241.1"/>
    </source>
</evidence>
<evidence type="ECO:0000313" key="2">
    <source>
        <dbReference type="Proteomes" id="UP000609172"/>
    </source>
</evidence>
<dbReference type="Proteomes" id="UP000609172">
    <property type="component" value="Unassembled WGS sequence"/>
</dbReference>
<protein>
    <submittedName>
        <fullName evidence="1">DUF429 domain-containing protein</fullName>
    </submittedName>
</protein>
<dbReference type="AlphaFoldDB" id="A0A934PL94"/>
<reference evidence="1" key="1">
    <citation type="submission" date="2020-12" db="EMBL/GenBank/DDBJ databases">
        <title>Bacterial novel species Flavobacterium sp. SE-1-e isolated from soil.</title>
        <authorList>
            <person name="Jung H.-Y."/>
        </authorList>
    </citation>
    <scope>NUCLEOTIDE SEQUENCE</scope>
    <source>
        <strain evidence="1">SE-1-e</strain>
    </source>
</reference>
<dbReference type="EMBL" id="JAEHFV010000003">
    <property type="protein sequence ID" value="MBK0370241.1"/>
    <property type="molecule type" value="Genomic_DNA"/>
</dbReference>
<accession>A0A934PL94</accession>
<comment type="caution">
    <text evidence="1">The sequence shown here is derived from an EMBL/GenBank/DDBJ whole genome shotgun (WGS) entry which is preliminary data.</text>
</comment>
<dbReference type="Pfam" id="PF04250">
    <property type="entry name" value="DUF429"/>
    <property type="match status" value="1"/>
</dbReference>
<name>A0A934PL94_9FLAO</name>